<reference evidence="4" key="2">
    <citation type="submission" date="2025-08" db="UniProtKB">
        <authorList>
            <consortium name="RefSeq"/>
        </authorList>
    </citation>
    <scope>IDENTIFICATION</scope>
    <source>
        <tissue evidence="4">Leaf</tissue>
    </source>
</reference>
<feature type="coiled-coil region" evidence="1">
    <location>
        <begin position="150"/>
        <end position="212"/>
    </location>
</feature>
<gene>
    <name evidence="4" type="primary">LOC104250161</name>
</gene>
<feature type="region of interest" description="Disordered" evidence="2">
    <location>
        <begin position="258"/>
        <end position="280"/>
    </location>
</feature>
<keyword evidence="3" id="KW-1185">Reference proteome</keyword>
<sequence>MAEDSELWGIICDGPHIPMKKLGETGPMVPKDRKEYSDNDRKSALAAWGDSSSELEREPDAKNNSMMEVETEATKYDSLFALMAESDDDENDEVNFRDVQKKLKSYSSNKLRSLTNVLIDTYYSLDSDKAIPTIKLGEDEQSRDDPVVCVIDLNETIANLEKEKEVLNEKLNSVENKRDDLMVVVVDLKEPIEGLSNEKHTLEEKIIATEQERDEFLGTVRRSDCNGSQTVDTKNTMDCLSLKALQKRESDMMSQMKETREDNATFSSTYQKEHGTSITTTEAEETIGDVVQVALTESPEKEASHNIMAIAAKSLLNERTYLLSEY</sequence>
<evidence type="ECO:0000313" key="4">
    <source>
        <dbReference type="RefSeq" id="XP_009805035.1"/>
    </source>
</evidence>
<feature type="region of interest" description="Disordered" evidence="2">
    <location>
        <begin position="19"/>
        <end position="65"/>
    </location>
</feature>
<dbReference type="Proteomes" id="UP000189701">
    <property type="component" value="Unplaced"/>
</dbReference>
<name>A0A1U7Z2C3_NICSY</name>
<dbReference type="InterPro" id="IPR018247">
    <property type="entry name" value="EF_Hand_1_Ca_BS"/>
</dbReference>
<evidence type="ECO:0000256" key="2">
    <source>
        <dbReference type="SAM" id="MobiDB-lite"/>
    </source>
</evidence>
<dbReference type="AlphaFoldDB" id="A0A1U7Z2C3"/>
<reference evidence="3" key="1">
    <citation type="journal article" date="2013" name="Genome Biol.">
        <title>Reference genomes and transcriptomes of Nicotiana sylvestris and Nicotiana tomentosiformis.</title>
        <authorList>
            <person name="Sierro N."/>
            <person name="Battey J.N."/>
            <person name="Ouadi S."/>
            <person name="Bovet L."/>
            <person name="Goepfert S."/>
            <person name="Bakaher N."/>
            <person name="Peitsch M.C."/>
            <person name="Ivanov N.V."/>
        </authorList>
    </citation>
    <scope>NUCLEOTIDE SEQUENCE [LARGE SCALE GENOMIC DNA]</scope>
</reference>
<keyword evidence="1" id="KW-0175">Coiled coil</keyword>
<organism evidence="3 4">
    <name type="scientific">Nicotiana sylvestris</name>
    <name type="common">Wood tobacco</name>
    <name type="synonym">South American tobacco</name>
    <dbReference type="NCBI Taxonomy" id="4096"/>
    <lineage>
        <taxon>Eukaryota</taxon>
        <taxon>Viridiplantae</taxon>
        <taxon>Streptophyta</taxon>
        <taxon>Embryophyta</taxon>
        <taxon>Tracheophyta</taxon>
        <taxon>Spermatophyta</taxon>
        <taxon>Magnoliopsida</taxon>
        <taxon>eudicotyledons</taxon>
        <taxon>Gunneridae</taxon>
        <taxon>Pentapetalae</taxon>
        <taxon>asterids</taxon>
        <taxon>lamiids</taxon>
        <taxon>Solanales</taxon>
        <taxon>Solanaceae</taxon>
        <taxon>Nicotianoideae</taxon>
        <taxon>Nicotianeae</taxon>
        <taxon>Nicotiana</taxon>
    </lineage>
</organism>
<dbReference type="PROSITE" id="PS00018">
    <property type="entry name" value="EF_HAND_1"/>
    <property type="match status" value="1"/>
</dbReference>
<proteinExistence type="predicted"/>
<evidence type="ECO:0000313" key="3">
    <source>
        <dbReference type="Proteomes" id="UP000189701"/>
    </source>
</evidence>
<evidence type="ECO:0000256" key="1">
    <source>
        <dbReference type="SAM" id="Coils"/>
    </source>
</evidence>
<protein>
    <submittedName>
        <fullName evidence="4">E3 ubiquitin-protein ligase BRE1-like</fullName>
    </submittedName>
</protein>
<accession>A0A1U7Z2C3</accession>
<feature type="compositionally biased region" description="Basic and acidic residues" evidence="2">
    <location>
        <begin position="30"/>
        <end position="43"/>
    </location>
</feature>
<dbReference type="RefSeq" id="XP_009805035.1">
    <property type="nucleotide sequence ID" value="XM_009806733.1"/>
</dbReference>